<keyword evidence="8" id="KW-1185">Reference proteome</keyword>
<feature type="transmembrane region" description="Helical" evidence="6">
    <location>
        <begin position="88"/>
        <end position="104"/>
    </location>
</feature>
<evidence type="ECO:0000256" key="2">
    <source>
        <dbReference type="ARBA" id="ARBA00022475"/>
    </source>
</evidence>
<keyword evidence="5 6" id="KW-0472">Membrane</keyword>
<dbReference type="InterPro" id="IPR002797">
    <property type="entry name" value="Polysacc_synth"/>
</dbReference>
<protein>
    <submittedName>
        <fullName evidence="7">Polysaccharide biosynthesis protein</fullName>
    </submittedName>
</protein>
<feature type="transmembrane region" description="Helical" evidence="6">
    <location>
        <begin position="391"/>
        <end position="414"/>
    </location>
</feature>
<keyword evidence="3 6" id="KW-0812">Transmembrane</keyword>
<comment type="subcellular location">
    <subcellularLocation>
        <location evidence="1">Cell membrane</location>
        <topology evidence="1">Multi-pass membrane protein</topology>
    </subcellularLocation>
</comment>
<proteinExistence type="predicted"/>
<organism evidence="7 8">
    <name type="scientific">Natronococcus pandeyae</name>
    <dbReference type="NCBI Taxonomy" id="2055836"/>
    <lineage>
        <taxon>Archaea</taxon>
        <taxon>Methanobacteriati</taxon>
        <taxon>Methanobacteriota</taxon>
        <taxon>Stenosarchaea group</taxon>
        <taxon>Halobacteria</taxon>
        <taxon>Halobacteriales</taxon>
        <taxon>Natrialbaceae</taxon>
        <taxon>Natronococcus</taxon>
    </lineage>
</organism>
<evidence type="ECO:0000256" key="4">
    <source>
        <dbReference type="ARBA" id="ARBA00022989"/>
    </source>
</evidence>
<dbReference type="PANTHER" id="PTHR30250:SF11">
    <property type="entry name" value="O-ANTIGEN TRANSPORTER-RELATED"/>
    <property type="match status" value="1"/>
</dbReference>
<evidence type="ECO:0000256" key="3">
    <source>
        <dbReference type="ARBA" id="ARBA00022692"/>
    </source>
</evidence>
<evidence type="ECO:0000313" key="8">
    <source>
        <dbReference type="Proteomes" id="UP000766904"/>
    </source>
</evidence>
<dbReference type="EMBL" id="PHNJ01000004">
    <property type="protein sequence ID" value="TYL38947.1"/>
    <property type="molecule type" value="Genomic_DNA"/>
</dbReference>
<feature type="transmembrane region" description="Helical" evidence="6">
    <location>
        <begin position="153"/>
        <end position="171"/>
    </location>
</feature>
<name>A0A8J8TSU3_9EURY</name>
<reference evidence="7" key="1">
    <citation type="submission" date="2017-11" db="EMBL/GenBank/DDBJ databases">
        <authorList>
            <person name="Kajale S.C."/>
            <person name="Sharma A."/>
        </authorList>
    </citation>
    <scope>NUCLEOTIDE SEQUENCE</scope>
    <source>
        <strain evidence="7">LS1_42</strain>
    </source>
</reference>
<dbReference type="Proteomes" id="UP000766904">
    <property type="component" value="Unassembled WGS sequence"/>
</dbReference>
<dbReference type="PANTHER" id="PTHR30250">
    <property type="entry name" value="PST FAMILY PREDICTED COLANIC ACID TRANSPORTER"/>
    <property type="match status" value="1"/>
</dbReference>
<dbReference type="RefSeq" id="WP_148857950.1">
    <property type="nucleotide sequence ID" value="NZ_PHNJ01000004.1"/>
</dbReference>
<comment type="caution">
    <text evidence="7">The sequence shown here is derived from an EMBL/GenBank/DDBJ whole genome shotgun (WGS) entry which is preliminary data.</text>
</comment>
<feature type="transmembrane region" description="Helical" evidence="6">
    <location>
        <begin position="116"/>
        <end position="133"/>
    </location>
</feature>
<feature type="transmembrane region" description="Helical" evidence="6">
    <location>
        <begin position="38"/>
        <end position="56"/>
    </location>
</feature>
<accession>A0A8J8TSU3</accession>
<evidence type="ECO:0000256" key="5">
    <source>
        <dbReference type="ARBA" id="ARBA00023136"/>
    </source>
</evidence>
<dbReference type="Pfam" id="PF01943">
    <property type="entry name" value="Polysacc_synt"/>
    <property type="match status" value="1"/>
</dbReference>
<feature type="transmembrane region" description="Helical" evidence="6">
    <location>
        <begin position="304"/>
        <end position="326"/>
    </location>
</feature>
<feature type="transmembrane region" description="Helical" evidence="6">
    <location>
        <begin position="426"/>
        <end position="445"/>
    </location>
</feature>
<dbReference type="OrthoDB" id="202076at2157"/>
<feature type="transmembrane region" description="Helical" evidence="6">
    <location>
        <begin position="332"/>
        <end position="353"/>
    </location>
</feature>
<dbReference type="CDD" id="cd13128">
    <property type="entry name" value="MATE_Wzx_like"/>
    <property type="match status" value="1"/>
</dbReference>
<feature type="transmembrane region" description="Helical" evidence="6">
    <location>
        <begin position="451"/>
        <end position="475"/>
    </location>
</feature>
<dbReference type="GO" id="GO:0005886">
    <property type="term" value="C:plasma membrane"/>
    <property type="evidence" value="ECO:0007669"/>
    <property type="project" value="UniProtKB-SubCell"/>
</dbReference>
<feature type="transmembrane region" description="Helical" evidence="6">
    <location>
        <begin position="177"/>
        <end position="197"/>
    </location>
</feature>
<evidence type="ECO:0000256" key="1">
    <source>
        <dbReference type="ARBA" id="ARBA00004651"/>
    </source>
</evidence>
<evidence type="ECO:0000313" key="7">
    <source>
        <dbReference type="EMBL" id="TYL38947.1"/>
    </source>
</evidence>
<feature type="transmembrane region" description="Helical" evidence="6">
    <location>
        <begin position="365"/>
        <end position="385"/>
    </location>
</feature>
<keyword evidence="4 6" id="KW-1133">Transmembrane helix</keyword>
<evidence type="ECO:0000256" key="6">
    <source>
        <dbReference type="SAM" id="Phobius"/>
    </source>
</evidence>
<keyword evidence="2" id="KW-1003">Cell membrane</keyword>
<dbReference type="InterPro" id="IPR050833">
    <property type="entry name" value="Poly_Biosynth_Transport"/>
</dbReference>
<dbReference type="AlphaFoldDB" id="A0A8J8TSU3"/>
<gene>
    <name evidence="7" type="ORF">CV102_10615</name>
</gene>
<sequence length="486" mass="51021">MANSALSNVASEFGGRVVHIVTSGLLLVLLTRLLGPDGYGLLALSISVFTFSRFLSESGLHWSAAKYIAEFKDERPGRAATVVAESRTLVVAAAAVVALGLALLSDRLSELIGEPALSPLLVVGAGVVFFYSLHRFNRHILQGYEEIARSATLHSIEGVATLVLVAGFVLYRPTPLAAVLGYVLAYASAAAVGSVAVSRTANLGRAALEDRATIRRKILRYNLPLSATRLSNVVDNEADVLLVAYFINPVGVAFYALGLRIAEFVRTPAASVGFALSPTYGSEKASGSVDHATAVFEESLSKTLILYVPACAGMIVIAETAIPAVFGTDYAGAIVVVQVLALFVFFDALLKITGPGLDYLGRARARAVVNVITSASNIVLNVLLIPTVGVVGAAIATVITTGCYSLVSLAIMYTELAFDLRRIGSCLWKISTIAVAMSLVVVAFTTYLGGFLATAAGILAGVGVWLVACQLFDLLNVRQLHGLLQG</sequence>